<evidence type="ECO:0000256" key="6">
    <source>
        <dbReference type="ARBA" id="ARBA00022475"/>
    </source>
</evidence>
<dbReference type="PANTHER" id="PTHR43738">
    <property type="entry name" value="ABC TRANSPORTER, MEMBRANE PROTEIN"/>
    <property type="match status" value="1"/>
</dbReference>
<reference evidence="13" key="1">
    <citation type="submission" date="2021-04" db="EMBL/GenBank/DDBJ databases">
        <title>Genome seq and assembly of Bacillus sp.</title>
        <authorList>
            <person name="Chhetri G."/>
        </authorList>
    </citation>
    <scope>NUCLEOTIDE SEQUENCE</scope>
    <source>
        <strain evidence="13">RG28</strain>
    </source>
</reference>
<keyword evidence="7 11" id="KW-0812">Transmembrane</keyword>
<evidence type="ECO:0000256" key="7">
    <source>
        <dbReference type="ARBA" id="ARBA00022692"/>
    </source>
</evidence>
<dbReference type="AlphaFoldDB" id="A0A940NHH2"/>
<evidence type="ECO:0000256" key="2">
    <source>
        <dbReference type="ARBA" id="ARBA00008697"/>
    </source>
</evidence>
<protein>
    <recommendedName>
        <fullName evidence="4">Putative hemin transport system permease protein HrtB</fullName>
    </recommendedName>
</protein>
<evidence type="ECO:0000313" key="14">
    <source>
        <dbReference type="Proteomes" id="UP000682134"/>
    </source>
</evidence>
<evidence type="ECO:0000256" key="1">
    <source>
        <dbReference type="ARBA" id="ARBA00004651"/>
    </source>
</evidence>
<keyword evidence="8 11" id="KW-1133">Transmembrane helix</keyword>
<feature type="transmembrane region" description="Helical" evidence="11">
    <location>
        <begin position="287"/>
        <end position="309"/>
    </location>
</feature>
<feature type="transmembrane region" description="Helical" evidence="11">
    <location>
        <begin position="329"/>
        <end position="350"/>
    </location>
</feature>
<evidence type="ECO:0000256" key="4">
    <source>
        <dbReference type="ARBA" id="ARBA00016962"/>
    </source>
</evidence>
<dbReference type="InterPro" id="IPR003838">
    <property type="entry name" value="ABC3_permease_C"/>
</dbReference>
<evidence type="ECO:0000259" key="12">
    <source>
        <dbReference type="Pfam" id="PF02687"/>
    </source>
</evidence>
<dbReference type="GO" id="GO:0005886">
    <property type="term" value="C:plasma membrane"/>
    <property type="evidence" value="ECO:0007669"/>
    <property type="project" value="UniProtKB-SubCell"/>
</dbReference>
<comment type="caution">
    <text evidence="13">The sequence shown here is derived from an EMBL/GenBank/DDBJ whole genome shotgun (WGS) entry which is preliminary data.</text>
</comment>
<dbReference type="Proteomes" id="UP000682134">
    <property type="component" value="Unassembled WGS sequence"/>
</dbReference>
<keyword evidence="5" id="KW-0813">Transport</keyword>
<accession>A0A940NHH2</accession>
<comment type="subcellular location">
    <subcellularLocation>
        <location evidence="1">Cell membrane</location>
        <topology evidence="1">Multi-pass membrane protein</topology>
    </subcellularLocation>
</comment>
<evidence type="ECO:0000256" key="9">
    <source>
        <dbReference type="ARBA" id="ARBA00023136"/>
    </source>
</evidence>
<dbReference type="PANTHER" id="PTHR43738:SF1">
    <property type="entry name" value="HEMIN TRANSPORT SYSTEM PERMEASE PROTEIN HRTB-RELATED"/>
    <property type="match status" value="1"/>
</dbReference>
<keyword evidence="6" id="KW-1003">Cell membrane</keyword>
<name>A0A940NHH2_9BACI</name>
<keyword evidence="14" id="KW-1185">Reference proteome</keyword>
<evidence type="ECO:0000256" key="8">
    <source>
        <dbReference type="ARBA" id="ARBA00022989"/>
    </source>
</evidence>
<evidence type="ECO:0000256" key="10">
    <source>
        <dbReference type="ARBA" id="ARBA00024973"/>
    </source>
</evidence>
<proteinExistence type="inferred from homology"/>
<comment type="subunit">
    <text evidence="3">The complex is composed of two ATP-binding proteins (HrtA), two transmembrane proteins (HrtB) and a solute-binding protein.</text>
</comment>
<organism evidence="13 14">
    <name type="scientific">Gottfriedia endophytica</name>
    <dbReference type="NCBI Taxonomy" id="2820819"/>
    <lineage>
        <taxon>Bacteria</taxon>
        <taxon>Bacillati</taxon>
        <taxon>Bacillota</taxon>
        <taxon>Bacilli</taxon>
        <taxon>Bacillales</taxon>
        <taxon>Bacillaceae</taxon>
        <taxon>Gottfriedia</taxon>
    </lineage>
</organism>
<evidence type="ECO:0000313" key="13">
    <source>
        <dbReference type="EMBL" id="MBP0725484.1"/>
    </source>
</evidence>
<feature type="transmembrane region" description="Helical" evidence="11">
    <location>
        <begin position="244"/>
        <end position="266"/>
    </location>
</feature>
<dbReference type="RefSeq" id="WP_209405082.1">
    <property type="nucleotide sequence ID" value="NZ_JAGIYQ010000005.1"/>
</dbReference>
<comment type="function">
    <text evidence="10">Part of the ABC transporter complex hrt involved in hemin import. Responsible for the translocation of the substrate across the membrane.</text>
</comment>
<sequence length="365" mass="39835">MFLSLREFKHAKLRYTLIASIMILISLLVLFVSGLAKGLSSANASSIQYMNTDYLVLQKDADKRISHSVITEDQMNKIGQYVDKKDSTPLSVQMTSILKVGTSNKIDTTIFGINADSFIAPKVVEGKMINNNTTNEVVVDNALKNNGLKIGDLIKDQISGKEFKIVGFTENQSFSHAPVIHMNYKEWSSIIQSNQNNKTYNAIAIKANADNAQKIEKNVSGVQAISKTDALKGIPGYQEEQGSLIMMIAFLFVIGAFVLAVFFYVITIQKINQFGVLKAIGSKTSYLAKNIISQVITLTLGSLVISVALTYGISKILPSSMPFILNTQLVLGCSGLFLLVAVLGSLLSLYRVAKIDAIEAIGRAF</sequence>
<feature type="transmembrane region" description="Helical" evidence="11">
    <location>
        <begin position="12"/>
        <end position="36"/>
    </location>
</feature>
<keyword evidence="9 11" id="KW-0472">Membrane</keyword>
<comment type="similarity">
    <text evidence="2">Belongs to the ABC-4 integral membrane protein family. HrtB subfamily.</text>
</comment>
<dbReference type="Pfam" id="PF02687">
    <property type="entry name" value="FtsX"/>
    <property type="match status" value="1"/>
</dbReference>
<feature type="domain" description="ABC3 transporter permease C-terminal" evidence="12">
    <location>
        <begin position="245"/>
        <end position="356"/>
    </location>
</feature>
<evidence type="ECO:0000256" key="3">
    <source>
        <dbReference type="ARBA" id="ARBA00011131"/>
    </source>
</evidence>
<dbReference type="InterPro" id="IPR051125">
    <property type="entry name" value="ABC-4/HrtB_transporter"/>
</dbReference>
<evidence type="ECO:0000256" key="11">
    <source>
        <dbReference type="SAM" id="Phobius"/>
    </source>
</evidence>
<evidence type="ECO:0000256" key="5">
    <source>
        <dbReference type="ARBA" id="ARBA00022448"/>
    </source>
</evidence>
<gene>
    <name evidence="13" type="ORF">J5Y03_09810</name>
</gene>
<dbReference type="EMBL" id="JAGIYQ010000005">
    <property type="protein sequence ID" value="MBP0725484.1"/>
    <property type="molecule type" value="Genomic_DNA"/>
</dbReference>